<dbReference type="CDD" id="cd00090">
    <property type="entry name" value="HTH_ARSR"/>
    <property type="match status" value="1"/>
</dbReference>
<sequence>MIDKIDMTILSILQDQGRTSNADIARAVGMAPSAVLERMRKLERKGVIRGFEAVLRPKDVGFALTAFTFVRADEGVGSTDIGKALSRVPGVLETHYTAGQDSYLLKVRARDTEHLQLILQEFGAIPGVRDTRTTVVLTTLKESRSLPLADDAATGRQEQRGTTKEQSKE</sequence>
<evidence type="ECO:0000256" key="4">
    <source>
        <dbReference type="SAM" id="MobiDB-lite"/>
    </source>
</evidence>
<evidence type="ECO:0000256" key="2">
    <source>
        <dbReference type="ARBA" id="ARBA00023125"/>
    </source>
</evidence>
<dbReference type="PRINTS" id="PR00033">
    <property type="entry name" value="HTHASNC"/>
</dbReference>
<dbReference type="SUPFAM" id="SSF46785">
    <property type="entry name" value="Winged helix' DNA-binding domain"/>
    <property type="match status" value="1"/>
</dbReference>
<evidence type="ECO:0000256" key="3">
    <source>
        <dbReference type="ARBA" id="ARBA00023163"/>
    </source>
</evidence>
<dbReference type="GO" id="GO:0006355">
    <property type="term" value="P:regulation of DNA-templated transcription"/>
    <property type="evidence" value="ECO:0007669"/>
    <property type="project" value="UniProtKB-ARBA"/>
</dbReference>
<dbReference type="Proteomes" id="UP000198324">
    <property type="component" value="Unassembled WGS sequence"/>
</dbReference>
<dbReference type="Gene3D" id="3.30.70.920">
    <property type="match status" value="1"/>
</dbReference>
<dbReference type="Pfam" id="PF01037">
    <property type="entry name" value="AsnC_trans_reg"/>
    <property type="match status" value="1"/>
</dbReference>
<reference evidence="6 7" key="1">
    <citation type="submission" date="2017-06" db="EMBL/GenBank/DDBJ databases">
        <authorList>
            <person name="Kim H.J."/>
            <person name="Triplett B.A."/>
        </authorList>
    </citation>
    <scope>NUCLEOTIDE SEQUENCE [LARGE SCALE GENOMIC DNA]</scope>
    <source>
        <strain evidence="6 7">DSM 13116</strain>
    </source>
</reference>
<dbReference type="SMART" id="SM00344">
    <property type="entry name" value="HTH_ASNC"/>
    <property type="match status" value="1"/>
</dbReference>
<feature type="domain" description="HTH asnC-type" evidence="5">
    <location>
        <begin position="2"/>
        <end position="63"/>
    </location>
</feature>
<dbReference type="PROSITE" id="PS50956">
    <property type="entry name" value="HTH_ASNC_2"/>
    <property type="match status" value="1"/>
</dbReference>
<feature type="compositionally biased region" description="Basic and acidic residues" evidence="4">
    <location>
        <begin position="157"/>
        <end position="169"/>
    </location>
</feature>
<accession>A0A238Y0N7</accession>
<dbReference type="GO" id="GO:0043200">
    <property type="term" value="P:response to amino acid"/>
    <property type="evidence" value="ECO:0007669"/>
    <property type="project" value="TreeGrafter"/>
</dbReference>
<protein>
    <submittedName>
        <fullName evidence="6">Lrp/AsnC family transcriptional regulator, leucine-responsive regulatory protein</fullName>
    </submittedName>
</protein>
<evidence type="ECO:0000313" key="6">
    <source>
        <dbReference type="EMBL" id="SNR63859.1"/>
    </source>
</evidence>
<evidence type="ECO:0000256" key="1">
    <source>
        <dbReference type="ARBA" id="ARBA00023015"/>
    </source>
</evidence>
<evidence type="ECO:0000259" key="5">
    <source>
        <dbReference type="PROSITE" id="PS50956"/>
    </source>
</evidence>
<name>A0A238Y0N7_9BACT</name>
<keyword evidence="3" id="KW-0804">Transcription</keyword>
<dbReference type="GO" id="GO:0043565">
    <property type="term" value="F:sequence-specific DNA binding"/>
    <property type="evidence" value="ECO:0007669"/>
    <property type="project" value="InterPro"/>
</dbReference>
<dbReference type="InterPro" id="IPR019888">
    <property type="entry name" value="Tscrpt_reg_AsnC-like"/>
</dbReference>
<dbReference type="AlphaFoldDB" id="A0A238Y0N7"/>
<proteinExistence type="predicted"/>
<dbReference type="InterPro" id="IPR011008">
    <property type="entry name" value="Dimeric_a/b-barrel"/>
</dbReference>
<dbReference type="Pfam" id="PF13412">
    <property type="entry name" value="HTH_24"/>
    <property type="match status" value="1"/>
</dbReference>
<dbReference type="InterPro" id="IPR036388">
    <property type="entry name" value="WH-like_DNA-bd_sf"/>
</dbReference>
<keyword evidence="2" id="KW-0238">DNA-binding</keyword>
<dbReference type="InterPro" id="IPR000485">
    <property type="entry name" value="AsnC-type_HTH_dom"/>
</dbReference>
<dbReference type="Gene3D" id="1.10.10.10">
    <property type="entry name" value="Winged helix-like DNA-binding domain superfamily/Winged helix DNA-binding domain"/>
    <property type="match status" value="1"/>
</dbReference>
<dbReference type="InterPro" id="IPR036390">
    <property type="entry name" value="WH_DNA-bd_sf"/>
</dbReference>
<dbReference type="GO" id="GO:0005829">
    <property type="term" value="C:cytosol"/>
    <property type="evidence" value="ECO:0007669"/>
    <property type="project" value="TreeGrafter"/>
</dbReference>
<dbReference type="OrthoDB" id="9800326at2"/>
<dbReference type="SUPFAM" id="SSF54909">
    <property type="entry name" value="Dimeric alpha+beta barrel"/>
    <property type="match status" value="1"/>
</dbReference>
<dbReference type="InterPro" id="IPR019887">
    <property type="entry name" value="Tscrpt_reg_AsnC/Lrp_C"/>
</dbReference>
<dbReference type="EMBL" id="FZOC01000001">
    <property type="protein sequence ID" value="SNR63859.1"/>
    <property type="molecule type" value="Genomic_DNA"/>
</dbReference>
<organism evidence="6 7">
    <name type="scientific">Humidesulfovibrio mexicanus</name>
    <dbReference type="NCBI Taxonomy" id="147047"/>
    <lineage>
        <taxon>Bacteria</taxon>
        <taxon>Pseudomonadati</taxon>
        <taxon>Thermodesulfobacteriota</taxon>
        <taxon>Desulfovibrionia</taxon>
        <taxon>Desulfovibrionales</taxon>
        <taxon>Desulfovibrionaceae</taxon>
        <taxon>Humidesulfovibrio</taxon>
    </lineage>
</organism>
<dbReference type="PANTHER" id="PTHR30154">
    <property type="entry name" value="LEUCINE-RESPONSIVE REGULATORY PROTEIN"/>
    <property type="match status" value="1"/>
</dbReference>
<evidence type="ECO:0000313" key="7">
    <source>
        <dbReference type="Proteomes" id="UP000198324"/>
    </source>
</evidence>
<feature type="region of interest" description="Disordered" evidence="4">
    <location>
        <begin position="147"/>
        <end position="169"/>
    </location>
</feature>
<dbReference type="RefSeq" id="WP_089271418.1">
    <property type="nucleotide sequence ID" value="NZ_FZOC01000001.1"/>
</dbReference>
<gene>
    <name evidence="6" type="ORF">SAMN04488503_0528</name>
</gene>
<keyword evidence="7" id="KW-1185">Reference proteome</keyword>
<dbReference type="PANTHER" id="PTHR30154:SF34">
    <property type="entry name" value="TRANSCRIPTIONAL REGULATOR AZLB"/>
    <property type="match status" value="1"/>
</dbReference>
<dbReference type="InterPro" id="IPR011991">
    <property type="entry name" value="ArsR-like_HTH"/>
</dbReference>
<keyword evidence="1" id="KW-0805">Transcription regulation</keyword>